<protein>
    <submittedName>
        <fullName evidence="1">Uncharacterized protein</fullName>
    </submittedName>
</protein>
<feature type="non-terminal residue" evidence="1">
    <location>
        <position position="36"/>
    </location>
</feature>
<name>X1E7R8_9ZZZZ</name>
<reference evidence="1" key="1">
    <citation type="journal article" date="2014" name="Front. Microbiol.">
        <title>High frequency of phylogenetically diverse reductive dehalogenase-homologous genes in deep subseafloor sedimentary metagenomes.</title>
        <authorList>
            <person name="Kawai M."/>
            <person name="Futagami T."/>
            <person name="Toyoda A."/>
            <person name="Takaki Y."/>
            <person name="Nishi S."/>
            <person name="Hori S."/>
            <person name="Arai W."/>
            <person name="Tsubouchi T."/>
            <person name="Morono Y."/>
            <person name="Uchiyama I."/>
            <person name="Ito T."/>
            <person name="Fujiyama A."/>
            <person name="Inagaki F."/>
            <person name="Takami H."/>
        </authorList>
    </citation>
    <scope>NUCLEOTIDE SEQUENCE</scope>
    <source>
        <strain evidence="1">Expedition CK06-06</strain>
    </source>
</reference>
<dbReference type="AlphaFoldDB" id="X1E7R8"/>
<gene>
    <name evidence="1" type="ORF">S01H4_58676</name>
</gene>
<dbReference type="EMBL" id="BART01034307">
    <property type="protein sequence ID" value="GAH16415.1"/>
    <property type="molecule type" value="Genomic_DNA"/>
</dbReference>
<organism evidence="1">
    <name type="scientific">marine sediment metagenome</name>
    <dbReference type="NCBI Taxonomy" id="412755"/>
    <lineage>
        <taxon>unclassified sequences</taxon>
        <taxon>metagenomes</taxon>
        <taxon>ecological metagenomes</taxon>
    </lineage>
</organism>
<evidence type="ECO:0000313" key="1">
    <source>
        <dbReference type="EMBL" id="GAH16415.1"/>
    </source>
</evidence>
<sequence>MAIFLNSKIAQKLILKNSTITTQAYINNFQLGNIDI</sequence>
<comment type="caution">
    <text evidence="1">The sequence shown here is derived from an EMBL/GenBank/DDBJ whole genome shotgun (WGS) entry which is preliminary data.</text>
</comment>
<accession>X1E7R8</accession>
<proteinExistence type="predicted"/>